<dbReference type="OrthoDB" id="9766717at2"/>
<organism evidence="6 7">
    <name type="scientific">Acidipropionibacterium virtanenii</name>
    <dbReference type="NCBI Taxonomy" id="2057246"/>
    <lineage>
        <taxon>Bacteria</taxon>
        <taxon>Bacillati</taxon>
        <taxon>Actinomycetota</taxon>
        <taxon>Actinomycetes</taxon>
        <taxon>Propionibacteriales</taxon>
        <taxon>Propionibacteriaceae</taxon>
        <taxon>Acidipropionibacterium</taxon>
    </lineage>
</organism>
<dbReference type="EMBL" id="CP025198">
    <property type="protein sequence ID" value="AXE39897.1"/>
    <property type="molecule type" value="Genomic_DNA"/>
</dbReference>
<dbReference type="PANTHER" id="PTHR30409">
    <property type="entry name" value="CARBAMATE KINASE"/>
    <property type="match status" value="1"/>
</dbReference>
<dbReference type="RefSeq" id="WP_114045702.1">
    <property type="nucleotide sequence ID" value="NZ_CP025198.1"/>
</dbReference>
<dbReference type="GO" id="GO:0005829">
    <property type="term" value="C:cytosol"/>
    <property type="evidence" value="ECO:0007669"/>
    <property type="project" value="TreeGrafter"/>
</dbReference>
<keyword evidence="2 4" id="KW-0808">Transferase</keyword>
<evidence type="ECO:0000313" key="7">
    <source>
        <dbReference type="Proteomes" id="UP000251995"/>
    </source>
</evidence>
<dbReference type="PANTHER" id="PTHR30409:SF1">
    <property type="entry name" value="CARBAMATE KINASE-RELATED"/>
    <property type="match status" value="1"/>
</dbReference>
<dbReference type="SUPFAM" id="SSF53633">
    <property type="entry name" value="Carbamate kinase-like"/>
    <property type="match status" value="1"/>
</dbReference>
<evidence type="ECO:0000256" key="3">
    <source>
        <dbReference type="ARBA" id="ARBA00022777"/>
    </source>
</evidence>
<accession>A0A344UX99</accession>
<evidence type="ECO:0000256" key="1">
    <source>
        <dbReference type="ARBA" id="ARBA00011066"/>
    </source>
</evidence>
<dbReference type="InterPro" id="IPR003964">
    <property type="entry name" value="Carb_kinase"/>
</dbReference>
<dbReference type="GO" id="GO:0008804">
    <property type="term" value="F:carbamate kinase activity"/>
    <property type="evidence" value="ECO:0007669"/>
    <property type="project" value="InterPro"/>
</dbReference>
<proteinExistence type="inferred from homology"/>
<dbReference type="Gene3D" id="3.40.1160.10">
    <property type="entry name" value="Acetylglutamate kinase-like"/>
    <property type="match status" value="1"/>
</dbReference>
<evidence type="ECO:0000259" key="5">
    <source>
        <dbReference type="Pfam" id="PF00696"/>
    </source>
</evidence>
<protein>
    <recommendedName>
        <fullName evidence="4">Carbamate kinase</fullName>
    </recommendedName>
</protein>
<name>A0A344UX99_9ACTN</name>
<keyword evidence="7" id="KW-1185">Reference proteome</keyword>
<dbReference type="PRINTS" id="PR01469">
    <property type="entry name" value="CARBMTKINASE"/>
</dbReference>
<dbReference type="AlphaFoldDB" id="A0A344UX99"/>
<keyword evidence="3 4" id="KW-0418">Kinase</keyword>
<dbReference type="Pfam" id="PF00696">
    <property type="entry name" value="AA_kinase"/>
    <property type="match status" value="1"/>
</dbReference>
<dbReference type="KEGG" id="acij:JS278_02762"/>
<evidence type="ECO:0000256" key="2">
    <source>
        <dbReference type="ARBA" id="ARBA00022679"/>
    </source>
</evidence>
<gene>
    <name evidence="6" type="primary">arcC1</name>
    <name evidence="6" type="ORF">JS278_02762</name>
</gene>
<dbReference type="GO" id="GO:0019546">
    <property type="term" value="P:L-arginine deiminase pathway"/>
    <property type="evidence" value="ECO:0007669"/>
    <property type="project" value="TreeGrafter"/>
</dbReference>
<dbReference type="CDD" id="cd04235">
    <property type="entry name" value="AAK_CK"/>
    <property type="match status" value="1"/>
</dbReference>
<evidence type="ECO:0000256" key="4">
    <source>
        <dbReference type="PIRNR" id="PIRNR000723"/>
    </source>
</evidence>
<dbReference type="Proteomes" id="UP000251995">
    <property type="component" value="Chromosome"/>
</dbReference>
<dbReference type="InterPro" id="IPR001048">
    <property type="entry name" value="Asp/Glu/Uridylate_kinase"/>
</dbReference>
<comment type="similarity">
    <text evidence="1 4">Belongs to the carbamate kinase family.</text>
</comment>
<sequence>MRVVIGVGGNAIAPRGRPNTVADQRAQIRQVCGTLLDVAATDELVITHGNGPQVGMLALQRDPGGSAPLPLDVLGAETQGMIGYLIETELRNEMTRRSRALTKQQRAQAHREGEVIRSGGARRLVTTVLTLAEVSLDDPAFAHPTKFVGPVYTREQAEALAAEHGWAFADDGGHPRRVVPSPRPRRIIQVDSTKQLLAAGHIVICTGGGGIPIARDHKGYYVGVEAVLDKDTSSALFAAELKADVLVLATDADAVMADWGTPRARPIRSATVAELEAMDLAEGSMGPKVRAGCDFVAKHGGRAVIGRLSELEKLIAGTAGTSITR</sequence>
<reference evidence="6 7" key="1">
    <citation type="submission" date="2017-12" db="EMBL/GenBank/DDBJ databases">
        <title>The whole genome sequence of the Acidipropionibacterium virtanenii sp. nov. type strain JS278.</title>
        <authorList>
            <person name="Laine P."/>
            <person name="Deptula P."/>
            <person name="Varmanen P."/>
            <person name="Auvinen P."/>
        </authorList>
    </citation>
    <scope>NUCLEOTIDE SEQUENCE [LARGE SCALE GENOMIC DNA]</scope>
    <source>
        <strain evidence="6 7">JS278</strain>
    </source>
</reference>
<feature type="domain" description="Aspartate/glutamate/uridylate kinase" evidence="5">
    <location>
        <begin position="1"/>
        <end position="305"/>
    </location>
</feature>
<dbReference type="InterPro" id="IPR036393">
    <property type="entry name" value="AceGlu_kinase-like_sf"/>
</dbReference>
<evidence type="ECO:0000313" key="6">
    <source>
        <dbReference type="EMBL" id="AXE39897.1"/>
    </source>
</evidence>
<dbReference type="PIRSF" id="PIRSF000723">
    <property type="entry name" value="Carbamate_kin"/>
    <property type="match status" value="1"/>
</dbReference>